<keyword evidence="1" id="KW-0472">Membrane</keyword>
<protein>
    <submittedName>
        <fullName evidence="2">Uncharacterized protein</fullName>
    </submittedName>
</protein>
<dbReference type="EMBL" id="JALJRB010000010">
    <property type="protein sequence ID" value="MCJ8501087.1"/>
    <property type="molecule type" value="Genomic_DNA"/>
</dbReference>
<keyword evidence="1" id="KW-1133">Transmembrane helix</keyword>
<keyword evidence="3" id="KW-1185">Reference proteome</keyword>
<comment type="caution">
    <text evidence="2">The sequence shown here is derived from an EMBL/GenBank/DDBJ whole genome shotgun (WGS) entry which is preliminary data.</text>
</comment>
<organism evidence="2 3">
    <name type="scientific">Desulfatitalea alkaliphila</name>
    <dbReference type="NCBI Taxonomy" id="2929485"/>
    <lineage>
        <taxon>Bacteria</taxon>
        <taxon>Pseudomonadati</taxon>
        <taxon>Thermodesulfobacteriota</taxon>
        <taxon>Desulfobacteria</taxon>
        <taxon>Desulfobacterales</taxon>
        <taxon>Desulfosarcinaceae</taxon>
        <taxon>Desulfatitalea</taxon>
    </lineage>
</organism>
<dbReference type="RefSeq" id="WP_246907294.1">
    <property type="nucleotide sequence ID" value="NZ_JALJRB010000010.1"/>
</dbReference>
<name>A0AA41UK46_9BACT</name>
<feature type="transmembrane region" description="Helical" evidence="1">
    <location>
        <begin position="55"/>
        <end position="74"/>
    </location>
</feature>
<gene>
    <name evidence="2" type="ORF">MRX98_10930</name>
</gene>
<evidence type="ECO:0000313" key="3">
    <source>
        <dbReference type="Proteomes" id="UP001165427"/>
    </source>
</evidence>
<keyword evidence="1" id="KW-0812">Transmembrane</keyword>
<dbReference type="AlphaFoldDB" id="A0AA41UK46"/>
<accession>A0AA41UK46</accession>
<dbReference type="Proteomes" id="UP001165427">
    <property type="component" value="Unassembled WGS sequence"/>
</dbReference>
<reference evidence="2" key="1">
    <citation type="submission" date="2022-04" db="EMBL/GenBank/DDBJ databases">
        <title>Desulfatitalea alkaliphila sp. nov., a novel anaerobic sulfate-reducing bacterium isolated from terrestrial mud volcano, Taman Peninsula, Russia.</title>
        <authorList>
            <person name="Khomyakova M.A."/>
            <person name="Merkel A.Y."/>
            <person name="Slobodkin A.I."/>
        </authorList>
    </citation>
    <scope>NUCLEOTIDE SEQUENCE</scope>
    <source>
        <strain evidence="2">M08but</strain>
    </source>
</reference>
<proteinExistence type="predicted"/>
<evidence type="ECO:0000313" key="2">
    <source>
        <dbReference type="EMBL" id="MCJ8501087.1"/>
    </source>
</evidence>
<sequence length="75" mass="8582">MARRPPVAKGKYVSKKCPECYAYVPLEAKACPSCKVRLGPVNDHGMADRLTNWRGYIVCIALWLFLALYVKWAFF</sequence>
<evidence type="ECO:0000256" key="1">
    <source>
        <dbReference type="SAM" id="Phobius"/>
    </source>
</evidence>